<protein>
    <recommendedName>
        <fullName evidence="3">DNA repair protein RecN</fullName>
    </recommendedName>
    <alternativeName>
        <fullName evidence="8">Recombination protein N</fullName>
    </alternativeName>
</protein>
<dbReference type="NCBIfam" id="TIGR00634">
    <property type="entry name" value="recN"/>
    <property type="match status" value="1"/>
</dbReference>
<name>A0A285EDG1_9ACTN</name>
<keyword evidence="5" id="KW-0227">DNA damage</keyword>
<dbReference type="RefSeq" id="WP_245853871.1">
    <property type="nucleotide sequence ID" value="NZ_JACHXB010000002.1"/>
</dbReference>
<keyword evidence="4" id="KW-0547">Nucleotide-binding</keyword>
<feature type="domain" description="RecF/RecN/SMC N-terminal" evidence="11">
    <location>
        <begin position="73"/>
        <end position="589"/>
    </location>
</feature>
<sequence>MAARTTTAREPRRKAGKAAAVPVVPQVTDQGDPVPGEAGPGSAAGEPGRVPGRAAPAGAASADPSAPGRRGRLTELRIRGLGAIDDVTLELGDGLTVVTGETGAGKTMVVTGLTLLFGGRADPGRVRANGRAGVEGRLALPPDSPVWERAADAGADPDDDGSLILARTVSAEGRSRAHLGGRSVPVGVVAELAEGLLAVHGQSDQLRLSRPAEQRRALDRYAGGDHLALLDRYREAYARWRQLATDLERRRGQARELAQAADVLRHGIEEIEGVGPQPGEDQELDAQARRLSDADALRAAADEARMALVGDVTGDLGGEDLPQDASAALAIAERALAASDDPTLVMLAQDLSDAVAVVSDVAGQLATYVADLDADPARLAEVLDRRAAITALVRKYADVGEGATGVLAWAEDARRRLAELDVSDEALEALEAERDAARAEVADLGAQVSAGRRAAADGFAAAVGRELAGLAMKSARVSFSVDSDPDAPGPEGIDEVALLMAAHPGAPPRPVHKGASGGELSRVMLAIEVVFAGADPVPVMVFDEVDAGVGGQAAGEIGRRLARLARRHQVVVVTHLAQVAAFADTHLVVDKSPDTGAGVTATDIRAVDGEDRVRELARMLSGLTDSDTGQAHARELLAVAAEARVAAQRPAQDVGAGTGAGRPGRHPSG</sequence>
<evidence type="ECO:0000256" key="5">
    <source>
        <dbReference type="ARBA" id="ARBA00022763"/>
    </source>
</evidence>
<evidence type="ECO:0000256" key="6">
    <source>
        <dbReference type="ARBA" id="ARBA00022840"/>
    </source>
</evidence>
<evidence type="ECO:0000256" key="9">
    <source>
        <dbReference type="SAM" id="Coils"/>
    </source>
</evidence>
<evidence type="ECO:0000313" key="12">
    <source>
        <dbReference type="EMBL" id="SNX97065.1"/>
    </source>
</evidence>
<evidence type="ECO:0000256" key="1">
    <source>
        <dbReference type="ARBA" id="ARBA00003618"/>
    </source>
</evidence>
<evidence type="ECO:0000259" key="11">
    <source>
        <dbReference type="Pfam" id="PF02463"/>
    </source>
</evidence>
<organism evidence="12 13">
    <name type="scientific">Geodermatophilus sabuli</name>
    <dbReference type="NCBI Taxonomy" id="1564158"/>
    <lineage>
        <taxon>Bacteria</taxon>
        <taxon>Bacillati</taxon>
        <taxon>Actinomycetota</taxon>
        <taxon>Actinomycetes</taxon>
        <taxon>Geodermatophilales</taxon>
        <taxon>Geodermatophilaceae</taxon>
        <taxon>Geodermatophilus</taxon>
    </lineage>
</organism>
<dbReference type="GO" id="GO:0005524">
    <property type="term" value="F:ATP binding"/>
    <property type="evidence" value="ECO:0007669"/>
    <property type="project" value="UniProtKB-KW"/>
</dbReference>
<dbReference type="CDD" id="cd03241">
    <property type="entry name" value="ABC_RecN"/>
    <property type="match status" value="1"/>
</dbReference>
<feature type="coiled-coil region" evidence="9">
    <location>
        <begin position="420"/>
        <end position="447"/>
    </location>
</feature>
<dbReference type="PANTHER" id="PTHR11059">
    <property type="entry name" value="DNA REPAIR PROTEIN RECN"/>
    <property type="match status" value="1"/>
</dbReference>
<evidence type="ECO:0000313" key="13">
    <source>
        <dbReference type="Proteomes" id="UP000219514"/>
    </source>
</evidence>
<keyword evidence="13" id="KW-1185">Reference proteome</keyword>
<dbReference type="GO" id="GO:0043590">
    <property type="term" value="C:bacterial nucleoid"/>
    <property type="evidence" value="ECO:0007669"/>
    <property type="project" value="TreeGrafter"/>
</dbReference>
<reference evidence="12 13" key="1">
    <citation type="submission" date="2017-09" db="EMBL/GenBank/DDBJ databases">
        <authorList>
            <person name="Ehlers B."/>
            <person name="Leendertz F.H."/>
        </authorList>
    </citation>
    <scope>NUCLEOTIDE SEQUENCE [LARGE SCALE GENOMIC DNA]</scope>
    <source>
        <strain evidence="12 13">DSM 46844</strain>
    </source>
</reference>
<dbReference type="GO" id="GO:0006281">
    <property type="term" value="P:DNA repair"/>
    <property type="evidence" value="ECO:0007669"/>
    <property type="project" value="UniProtKB-KW"/>
</dbReference>
<dbReference type="GO" id="GO:0006310">
    <property type="term" value="P:DNA recombination"/>
    <property type="evidence" value="ECO:0007669"/>
    <property type="project" value="InterPro"/>
</dbReference>
<dbReference type="Proteomes" id="UP000219514">
    <property type="component" value="Unassembled WGS sequence"/>
</dbReference>
<dbReference type="SUPFAM" id="SSF52540">
    <property type="entry name" value="P-loop containing nucleoside triphosphate hydrolases"/>
    <property type="match status" value="2"/>
</dbReference>
<dbReference type="GO" id="GO:0009432">
    <property type="term" value="P:SOS response"/>
    <property type="evidence" value="ECO:0007669"/>
    <property type="project" value="TreeGrafter"/>
</dbReference>
<dbReference type="Pfam" id="PF02463">
    <property type="entry name" value="SMC_N"/>
    <property type="match status" value="1"/>
</dbReference>
<evidence type="ECO:0000256" key="8">
    <source>
        <dbReference type="ARBA" id="ARBA00033408"/>
    </source>
</evidence>
<dbReference type="AlphaFoldDB" id="A0A285EDG1"/>
<accession>A0A285EDG1</accession>
<dbReference type="FunFam" id="3.40.50.300:FF:000356">
    <property type="entry name" value="DNA repair protein RecN"/>
    <property type="match status" value="1"/>
</dbReference>
<comment type="function">
    <text evidence="1">May be involved in recombinational repair of damaged DNA.</text>
</comment>
<feature type="compositionally biased region" description="Low complexity" evidence="10">
    <location>
        <begin position="35"/>
        <end position="68"/>
    </location>
</feature>
<dbReference type="InterPro" id="IPR027417">
    <property type="entry name" value="P-loop_NTPase"/>
</dbReference>
<keyword evidence="7" id="KW-0234">DNA repair</keyword>
<keyword evidence="9" id="KW-0175">Coiled coil</keyword>
<evidence type="ECO:0000256" key="7">
    <source>
        <dbReference type="ARBA" id="ARBA00023204"/>
    </source>
</evidence>
<keyword evidence="6" id="KW-0067">ATP-binding</keyword>
<dbReference type="EMBL" id="OBDO01000006">
    <property type="protein sequence ID" value="SNX97065.1"/>
    <property type="molecule type" value="Genomic_DNA"/>
</dbReference>
<dbReference type="PANTHER" id="PTHR11059:SF0">
    <property type="entry name" value="DNA REPAIR PROTEIN RECN"/>
    <property type="match status" value="1"/>
</dbReference>
<evidence type="ECO:0000256" key="10">
    <source>
        <dbReference type="SAM" id="MobiDB-lite"/>
    </source>
</evidence>
<dbReference type="InterPro" id="IPR004604">
    <property type="entry name" value="DNA_recomb/repair_RecN"/>
</dbReference>
<dbReference type="Gene3D" id="3.40.50.300">
    <property type="entry name" value="P-loop containing nucleotide triphosphate hydrolases"/>
    <property type="match status" value="2"/>
</dbReference>
<proteinExistence type="inferred from homology"/>
<evidence type="ECO:0000256" key="2">
    <source>
        <dbReference type="ARBA" id="ARBA00009441"/>
    </source>
</evidence>
<evidence type="ECO:0000256" key="4">
    <source>
        <dbReference type="ARBA" id="ARBA00022741"/>
    </source>
</evidence>
<evidence type="ECO:0000256" key="3">
    <source>
        <dbReference type="ARBA" id="ARBA00021315"/>
    </source>
</evidence>
<gene>
    <name evidence="12" type="ORF">SAMN06893097_10614</name>
</gene>
<feature type="region of interest" description="Disordered" evidence="10">
    <location>
        <begin position="648"/>
        <end position="669"/>
    </location>
</feature>
<dbReference type="InterPro" id="IPR003395">
    <property type="entry name" value="RecF/RecN/SMC_N"/>
</dbReference>
<comment type="similarity">
    <text evidence="2">Belongs to the RecN family.</text>
</comment>
<feature type="region of interest" description="Disordered" evidence="10">
    <location>
        <begin position="1"/>
        <end position="71"/>
    </location>
</feature>